<reference evidence="1" key="1">
    <citation type="journal article" date="2014" name="Front. Microbiol.">
        <title>High frequency of phylogenetically diverse reductive dehalogenase-homologous genes in deep subseafloor sedimentary metagenomes.</title>
        <authorList>
            <person name="Kawai M."/>
            <person name="Futagami T."/>
            <person name="Toyoda A."/>
            <person name="Takaki Y."/>
            <person name="Nishi S."/>
            <person name="Hori S."/>
            <person name="Arai W."/>
            <person name="Tsubouchi T."/>
            <person name="Morono Y."/>
            <person name="Uchiyama I."/>
            <person name="Ito T."/>
            <person name="Fujiyama A."/>
            <person name="Inagaki F."/>
            <person name="Takami H."/>
        </authorList>
    </citation>
    <scope>NUCLEOTIDE SEQUENCE</scope>
    <source>
        <strain evidence="1">Expedition CK06-06</strain>
    </source>
</reference>
<accession>X1JL95</accession>
<gene>
    <name evidence="1" type="ORF">S06H3_06891</name>
</gene>
<organism evidence="1">
    <name type="scientific">marine sediment metagenome</name>
    <dbReference type="NCBI Taxonomy" id="412755"/>
    <lineage>
        <taxon>unclassified sequences</taxon>
        <taxon>metagenomes</taxon>
        <taxon>ecological metagenomes</taxon>
    </lineage>
</organism>
<name>X1JL95_9ZZZZ</name>
<evidence type="ECO:0000313" key="1">
    <source>
        <dbReference type="EMBL" id="GAH95486.1"/>
    </source>
</evidence>
<proteinExistence type="predicted"/>
<dbReference type="EMBL" id="BARV01002731">
    <property type="protein sequence ID" value="GAH95486.1"/>
    <property type="molecule type" value="Genomic_DNA"/>
</dbReference>
<comment type="caution">
    <text evidence="1">The sequence shown here is derived from an EMBL/GenBank/DDBJ whole genome shotgun (WGS) entry which is preliminary data.</text>
</comment>
<sequence>MGAKKYPIRLQYKAIIPALGTGYVRSEILHRNRVIACQSIAFRNETTKAGTTEVYIKQGEARTFIFDQLAPEKNIWYWYPYTQFIKEGEQIEVQMEDCLADDILDLHIIGYTMFGPEALVE</sequence>
<dbReference type="AlphaFoldDB" id="X1JL95"/>
<protein>
    <submittedName>
        <fullName evidence="1">Uncharacterized protein</fullName>
    </submittedName>
</protein>